<organism evidence="2 3">
    <name type="scientific">Brevibacillus panacihumi</name>
    <dbReference type="NCBI Taxonomy" id="497735"/>
    <lineage>
        <taxon>Bacteria</taxon>
        <taxon>Bacillati</taxon>
        <taxon>Bacillota</taxon>
        <taxon>Bacilli</taxon>
        <taxon>Bacillales</taxon>
        <taxon>Paenibacillaceae</taxon>
        <taxon>Brevibacillus</taxon>
    </lineage>
</organism>
<protein>
    <recommendedName>
        <fullName evidence="4">Peptidyl-prolyl cis-trans isomerase</fullName>
    </recommendedName>
</protein>
<sequence length="169" mass="18728">MSEVIVFKGAVSYPITLDPTVWIFDDRKIDLSTYVGDADGSDDGKATYLKGTGSQWDKELQEGATPPSEKPTSLVEARKALEGDYGMRLDPFITNAQPHPEATHVRLHRHDEEPIVLPIETARRAILQFASGGKPIREHGPVHFYLPEALLAKEEPVKGIYAIEFFAAN</sequence>
<dbReference type="RefSeq" id="WP_122914692.1">
    <property type="nucleotide sequence ID" value="NZ_RHHT01000046.1"/>
</dbReference>
<proteinExistence type="predicted"/>
<dbReference type="AlphaFoldDB" id="A0A3M8CHM1"/>
<reference evidence="2 3" key="1">
    <citation type="submission" date="2018-10" db="EMBL/GenBank/DDBJ databases">
        <title>Phylogenomics of Brevibacillus.</title>
        <authorList>
            <person name="Dunlap C."/>
        </authorList>
    </citation>
    <scope>NUCLEOTIDE SEQUENCE [LARGE SCALE GENOMIC DNA]</scope>
    <source>
        <strain evidence="2 3">JCM 15085</strain>
    </source>
</reference>
<gene>
    <name evidence="2" type="ORF">EDM58_18835</name>
</gene>
<evidence type="ECO:0000313" key="3">
    <source>
        <dbReference type="Proteomes" id="UP000281915"/>
    </source>
</evidence>
<dbReference type="EMBL" id="RHHT01000046">
    <property type="protein sequence ID" value="RNB75021.1"/>
    <property type="molecule type" value="Genomic_DNA"/>
</dbReference>
<evidence type="ECO:0000256" key="1">
    <source>
        <dbReference type="SAM" id="MobiDB-lite"/>
    </source>
</evidence>
<comment type="caution">
    <text evidence="2">The sequence shown here is derived from an EMBL/GenBank/DDBJ whole genome shotgun (WGS) entry which is preliminary data.</text>
</comment>
<name>A0A3M8CHM1_9BACL</name>
<accession>A0A3M8CHM1</accession>
<evidence type="ECO:0008006" key="4">
    <source>
        <dbReference type="Google" id="ProtNLM"/>
    </source>
</evidence>
<evidence type="ECO:0000313" key="2">
    <source>
        <dbReference type="EMBL" id="RNB75021.1"/>
    </source>
</evidence>
<dbReference type="Proteomes" id="UP000281915">
    <property type="component" value="Unassembled WGS sequence"/>
</dbReference>
<feature type="region of interest" description="Disordered" evidence="1">
    <location>
        <begin position="42"/>
        <end position="73"/>
    </location>
</feature>